<dbReference type="EMBL" id="AK041797">
    <property type="protein sequence ID" value="BAC31070.1"/>
    <property type="molecule type" value="mRNA"/>
</dbReference>
<reference evidence="1" key="6">
    <citation type="journal article" date="2002" name="Nature">
        <title>Analysis of the mouse transcriptome based on functional annotation of 60,770 full-length cDNAs.</title>
        <authorList>
            <consortium name="The FANTOM Consortium and the RIKEN Genome Exploration Research Group Phase I and II Team"/>
        </authorList>
    </citation>
    <scope>NUCLEOTIDE SEQUENCE</scope>
    <source>
        <strain evidence="1">C57BL/6J</strain>
        <tissue evidence="1">Thymus</tissue>
    </source>
</reference>
<dbReference type="AlphaFoldDB" id="Q8C9M3"/>
<proteinExistence type="evidence at transcript level"/>
<organism evidence="1">
    <name type="scientific">Mus musculus</name>
    <name type="common">Mouse</name>
    <dbReference type="NCBI Taxonomy" id="10090"/>
    <lineage>
        <taxon>Eukaryota</taxon>
        <taxon>Metazoa</taxon>
        <taxon>Chordata</taxon>
        <taxon>Craniata</taxon>
        <taxon>Vertebrata</taxon>
        <taxon>Euteleostomi</taxon>
        <taxon>Mammalia</taxon>
        <taxon>Eutheria</taxon>
        <taxon>Euarchontoglires</taxon>
        <taxon>Glires</taxon>
        <taxon>Rodentia</taxon>
        <taxon>Myomorpha</taxon>
        <taxon>Muroidea</taxon>
        <taxon>Muridae</taxon>
        <taxon>Murinae</taxon>
        <taxon>Mus</taxon>
        <taxon>Mus</taxon>
    </lineage>
</organism>
<reference evidence="1" key="7">
    <citation type="journal article" date="2005" name="Science">
        <title>The Transcriptional Landscape of the Mammalian Genome.</title>
        <authorList>
            <consortium name="The FANTOM Consortium"/>
            <consortium name="Riken Genome Exploration Research Group and Genome Science Group (Genome Network Project Core Group)"/>
        </authorList>
    </citation>
    <scope>NUCLEOTIDE SEQUENCE</scope>
    <source>
        <strain evidence="1">C57BL/6J</strain>
        <tissue evidence="1">Thymus</tissue>
    </source>
</reference>
<name>Q8C9M3_MOUSE</name>
<gene>
    <name evidence="2" type="primary">Gm7854</name>
    <name evidence="2" type="synonym">EG665934</name>
</gene>
<dbReference type="AGR" id="MGI:3648234"/>
<evidence type="ECO:0000313" key="1">
    <source>
        <dbReference type="EMBL" id="BAC31070.1"/>
    </source>
</evidence>
<evidence type="ECO:0000313" key="2">
    <source>
        <dbReference type="MGI" id="MGI:3648234"/>
    </source>
</evidence>
<feature type="non-terminal residue" evidence="1">
    <location>
        <position position="1"/>
    </location>
</feature>
<accession>Q8C9M3</accession>
<reference evidence="1" key="1">
    <citation type="journal article" date="1999" name="Methods Enzymol.">
        <title>High-efficiency full-length cDNA cloning.</title>
        <authorList>
            <person name="Carninci P."/>
            <person name="Hayashizaki Y."/>
        </authorList>
    </citation>
    <scope>NUCLEOTIDE SEQUENCE</scope>
    <source>
        <strain evidence="1">C57BL/6J</strain>
        <tissue evidence="1">Thymus</tissue>
    </source>
</reference>
<reference evidence="1" key="5">
    <citation type="submission" date="2001-07" db="EMBL/GenBank/DDBJ databases">
        <authorList>
            <person name="Adachi J."/>
            <person name="Aizawa K."/>
            <person name="Akimura T."/>
            <person name="Arakawa T."/>
            <person name="Bono H."/>
            <person name="Carninci P."/>
            <person name="Fukuda S."/>
            <person name="Furuno M."/>
            <person name="Hanagaki T."/>
            <person name="Hara A."/>
            <person name="Hashizume W."/>
            <person name="Hayashida K."/>
            <person name="Hayatsu N."/>
            <person name="Hiramoto K."/>
            <person name="Hiraoka T."/>
            <person name="Hirozane T."/>
            <person name="Hori F."/>
            <person name="Imotani K."/>
            <person name="Ishii Y."/>
            <person name="Itoh M."/>
            <person name="Kagawa I."/>
            <person name="Kasukawa T."/>
            <person name="Katoh H."/>
            <person name="Kawai J."/>
            <person name="Kojima Y."/>
            <person name="Kondo S."/>
            <person name="Konno H."/>
            <person name="Kouda M."/>
            <person name="Koya S."/>
            <person name="Kurihara C."/>
            <person name="Matsuyama T."/>
            <person name="Miyazaki A."/>
            <person name="Murata M."/>
            <person name="Nakamura M."/>
            <person name="Nishi K."/>
            <person name="Nomura K."/>
            <person name="Numazaki R."/>
            <person name="Ohno M."/>
            <person name="Ohsato N."/>
            <person name="Okazaki Y."/>
            <person name="Saito R."/>
            <person name="Saitoh H."/>
            <person name="Sakai C."/>
            <person name="Sakai K."/>
            <person name="Sakazume N."/>
            <person name="Sano H."/>
            <person name="Sasaki D."/>
            <person name="Shibata K."/>
            <person name="Shinagawa A."/>
            <person name="Shiraki T."/>
            <person name="Sogabe Y."/>
            <person name="Tagami M."/>
            <person name="Tagawa A."/>
            <person name="Takahashi F."/>
            <person name="Takaku-Akahira S."/>
            <person name="Takeda Y."/>
            <person name="Tanaka T."/>
            <person name="Tomaru A."/>
            <person name="Toya T."/>
            <person name="Yasunishi A."/>
            <person name="Muramatsu M."/>
            <person name="Hayashizaki Y."/>
        </authorList>
    </citation>
    <scope>NUCLEOTIDE SEQUENCE</scope>
    <source>
        <strain evidence="1">C57BL/6J</strain>
        <tissue evidence="1">Thymus</tissue>
    </source>
</reference>
<reference evidence="1" key="3">
    <citation type="journal article" date="2000" name="Genome Res.">
        <title>RIKEN integrated sequence analysis (RISA) system--384-format sequencing pipeline with 384 multicapillary sequencer.</title>
        <authorList>
            <person name="Shibata K."/>
            <person name="Itoh M."/>
            <person name="Aizawa K."/>
            <person name="Nagaoka S."/>
            <person name="Sasaki N."/>
            <person name="Carninci P."/>
            <person name="Konno H."/>
            <person name="Akiyama J."/>
            <person name="Nishi K."/>
            <person name="Kitsunai T."/>
            <person name="Tashiro H."/>
            <person name="Itoh M."/>
            <person name="Sumi N."/>
            <person name="Ishii Y."/>
            <person name="Nakamura S."/>
            <person name="Hazama M."/>
            <person name="Nishine T."/>
            <person name="Harada A."/>
            <person name="Yamamoto R."/>
            <person name="Matsumoto H."/>
            <person name="Sakaguchi S."/>
            <person name="Ikegami T."/>
            <person name="Kashiwagi K."/>
            <person name="Fujiwake S."/>
            <person name="Inoue K."/>
            <person name="Togawa Y."/>
            <person name="Izawa M."/>
            <person name="Ohara E."/>
            <person name="Watahiki M."/>
            <person name="Yoneda Y."/>
            <person name="Ishikawa T."/>
            <person name="Ozawa K."/>
            <person name="Tanaka T."/>
            <person name="Matsuura S."/>
            <person name="Kawai J."/>
            <person name="Okazaki Y."/>
            <person name="Muramatsu M."/>
            <person name="Inoue Y."/>
            <person name="Kira A."/>
            <person name="Hayashizaki Y."/>
        </authorList>
    </citation>
    <scope>NUCLEOTIDE SEQUENCE</scope>
    <source>
        <strain evidence="1">C57BL/6J</strain>
        <tissue evidence="1">Thymus</tissue>
    </source>
</reference>
<reference evidence="1" key="4">
    <citation type="journal article" date="2001" name="Nature">
        <title>Functional annotation of a full-length mouse cDNA collection.</title>
        <authorList>
            <consortium name="The RIKEN Genome Exploration Research Group Phase II Team and the FANTOM Consortium"/>
        </authorList>
    </citation>
    <scope>NUCLEOTIDE SEQUENCE</scope>
    <source>
        <strain evidence="1">C57BL/6J</strain>
        <tissue evidence="1">Thymus</tissue>
    </source>
</reference>
<dbReference type="MGI" id="MGI:3648234">
    <property type="gene designation" value="Gm7854"/>
</dbReference>
<reference evidence="1" key="8">
    <citation type="journal article" date="2005" name="Science">
        <title>Antisense Transcription in the Mammalian Transcriptome.</title>
        <authorList>
            <consortium name="RIKEN Genome Exploration Research Group and Genome Science Group (Genome Network Project Core Group) and the FANTOM Consortium"/>
        </authorList>
    </citation>
    <scope>NUCLEOTIDE SEQUENCE</scope>
    <source>
        <strain evidence="1">C57BL/6J</strain>
        <tissue evidence="1">Thymus</tissue>
    </source>
</reference>
<reference evidence="1" key="2">
    <citation type="journal article" date="2000" name="Genome Res.">
        <title>Normalization and subtraction of cap-trapper-selected cDNAs to prepare full-length cDNA libraries for rapid discovery of new genes.</title>
        <authorList>
            <person name="Carninci P."/>
            <person name="Shibata Y."/>
            <person name="Hayatsu N."/>
            <person name="Sugahara Y."/>
            <person name="Shibata K."/>
            <person name="Itoh M."/>
            <person name="Konno H."/>
            <person name="Okazaki Y."/>
            <person name="Muramatsu M."/>
            <person name="Hayashizaki Y."/>
        </authorList>
    </citation>
    <scope>NUCLEOTIDE SEQUENCE</scope>
    <source>
        <strain evidence="1">C57BL/6J</strain>
        <tissue evidence="1">Thymus</tissue>
    </source>
</reference>
<protein>
    <submittedName>
        <fullName evidence="1">Uncharacterized protein</fullName>
    </submittedName>
</protein>
<sequence>GQFLPALTARGCGCRCRLGFISPAQDKLQKGTTPVLVPSVTPGKDPALAAHSPPAFPRVLPRPRVRRQAGAPGAFEGAWRLLFPPRTPYLVVVVRVPLLQEGGCGSLVLLLQLRADG</sequence>